<accession>A0A9P6LMW2</accession>
<evidence type="ECO:0000256" key="1">
    <source>
        <dbReference type="ARBA" id="ARBA00006432"/>
    </source>
</evidence>
<reference evidence="5" key="1">
    <citation type="submission" date="2020-03" db="EMBL/GenBank/DDBJ databases">
        <authorList>
            <person name="He L."/>
        </authorList>
    </citation>
    <scope>NUCLEOTIDE SEQUENCE</scope>
    <source>
        <strain evidence="5">CkLH20</strain>
    </source>
</reference>
<dbReference type="PANTHER" id="PTHR24096">
    <property type="entry name" value="LONG-CHAIN-FATTY-ACID--COA LIGASE"/>
    <property type="match status" value="1"/>
</dbReference>
<dbReference type="Proteomes" id="UP000781932">
    <property type="component" value="Unassembled WGS sequence"/>
</dbReference>
<feature type="domain" description="AMP-binding enzyme C-terminal" evidence="4">
    <location>
        <begin position="503"/>
        <end position="591"/>
    </location>
</feature>
<dbReference type="RefSeq" id="XP_038748326.1">
    <property type="nucleotide sequence ID" value="XM_038886484.1"/>
</dbReference>
<feature type="domain" description="AMP-dependent synthetase/ligase" evidence="3">
    <location>
        <begin position="41"/>
        <end position="431"/>
    </location>
</feature>
<dbReference type="InterPro" id="IPR025110">
    <property type="entry name" value="AMP-bd_C"/>
</dbReference>
<dbReference type="PANTHER" id="PTHR24096:SF149">
    <property type="entry name" value="AMP-BINDING DOMAIN-CONTAINING PROTEIN-RELATED"/>
    <property type="match status" value="1"/>
</dbReference>
<dbReference type="InterPro" id="IPR045851">
    <property type="entry name" value="AMP-bd_C_sf"/>
</dbReference>
<dbReference type="OrthoDB" id="6509636at2759"/>
<evidence type="ECO:0000256" key="2">
    <source>
        <dbReference type="ARBA" id="ARBA00022598"/>
    </source>
</evidence>
<dbReference type="GO" id="GO:0019748">
    <property type="term" value="P:secondary metabolic process"/>
    <property type="evidence" value="ECO:0007669"/>
    <property type="project" value="TreeGrafter"/>
</dbReference>
<dbReference type="InterPro" id="IPR020845">
    <property type="entry name" value="AMP-binding_CS"/>
</dbReference>
<gene>
    <name evidence="5" type="ORF">CkaCkLH20_03765</name>
</gene>
<dbReference type="InterPro" id="IPR042099">
    <property type="entry name" value="ANL_N_sf"/>
</dbReference>
<dbReference type="EMBL" id="JAATWM020000009">
    <property type="protein sequence ID" value="KAF9878865.1"/>
    <property type="molecule type" value="Genomic_DNA"/>
</dbReference>
<evidence type="ECO:0000313" key="5">
    <source>
        <dbReference type="EMBL" id="KAF9878865.1"/>
    </source>
</evidence>
<dbReference type="SUPFAM" id="SSF56801">
    <property type="entry name" value="Acetyl-CoA synthetase-like"/>
    <property type="match status" value="1"/>
</dbReference>
<protein>
    <submittedName>
        <fullName evidence="5">4-coumarate- ligase</fullName>
    </submittedName>
</protein>
<evidence type="ECO:0000259" key="4">
    <source>
        <dbReference type="Pfam" id="PF13193"/>
    </source>
</evidence>
<evidence type="ECO:0000313" key="6">
    <source>
        <dbReference type="Proteomes" id="UP000781932"/>
    </source>
</evidence>
<dbReference type="PROSITE" id="PS00455">
    <property type="entry name" value="AMP_BINDING"/>
    <property type="match status" value="1"/>
</dbReference>
<comment type="caution">
    <text evidence="5">The sequence shown here is derived from an EMBL/GenBank/DDBJ whole genome shotgun (WGS) entry which is preliminary data.</text>
</comment>
<dbReference type="AlphaFoldDB" id="A0A9P6LMW2"/>
<dbReference type="Gene3D" id="3.30.300.30">
    <property type="match status" value="1"/>
</dbReference>
<dbReference type="GeneID" id="62159558"/>
<dbReference type="Gene3D" id="3.40.50.12780">
    <property type="entry name" value="N-terminal domain of ligase-like"/>
    <property type="match status" value="1"/>
</dbReference>
<comment type="similarity">
    <text evidence="1">Belongs to the ATP-dependent AMP-binding enzyme family.</text>
</comment>
<evidence type="ECO:0000259" key="3">
    <source>
        <dbReference type="Pfam" id="PF00501"/>
    </source>
</evidence>
<proteinExistence type="inferred from homology"/>
<organism evidence="5 6">
    <name type="scientific">Colletotrichum karsti</name>
    <dbReference type="NCBI Taxonomy" id="1095194"/>
    <lineage>
        <taxon>Eukaryota</taxon>
        <taxon>Fungi</taxon>
        <taxon>Dikarya</taxon>
        <taxon>Ascomycota</taxon>
        <taxon>Pezizomycotina</taxon>
        <taxon>Sordariomycetes</taxon>
        <taxon>Hypocreomycetidae</taxon>
        <taxon>Glomerellales</taxon>
        <taxon>Glomerellaceae</taxon>
        <taxon>Colletotrichum</taxon>
        <taxon>Colletotrichum boninense species complex</taxon>
    </lineage>
</organism>
<name>A0A9P6LMW2_9PEZI</name>
<dbReference type="Pfam" id="PF13193">
    <property type="entry name" value="AMP-binding_C"/>
    <property type="match status" value="1"/>
</dbReference>
<sequence length="602" mass="64822">MIYHGQDTVEVPNLDLLSLLFDSEHCLAKDDTPLYAEADHPTKAITKSQARVLTKQIAFFLRSKYGIGKDGKSGVVASMAVGQSTLACVFFGVVAAGGIYSAISPSSPDHIESKVKDAKLVVCSPETKDLALKAGAKPSHVLVLESYPEVRLESADGKVKCDFKSSGPKNTLNWKVTTDAEELRKTPICLIYSSGTTGVPKGILISHANMVAQAYLPSHINRRVWNEWAEAGHEQSTGETPLGDGYRTLAHLPPAHISGIQGYFVNPFLDGGITYWASFAGGFDMVKFLGYNKTLKITTFFTAPPIYDGIAKLHQHKPALVHGTFRSLRVAYSGGAALLPQPLLAGRADEVLGDPEEGRPVLISQTWGSTETTGAVTHMPPDRAGWATLGSVGPLLPGMSMRLVDDDGRDVAKGEPGDALLKGPMVMVGYHKNPEASRAAFTEDGWFRTGDSVRVDGDTLYYVDRNQVSWVFSEDMDYSVMLARLVMNRDAFMNGDTKVYPSELETILRSHRAVADAAVVGVPRSKDGIKDATNQVPRALVVLSPQAAGAQNPGHVALELVDDVGRRVAGGKQLLGGIEIVKSIPRAPVGKILRAELKKILK</sequence>
<dbReference type="GO" id="GO:0016405">
    <property type="term" value="F:CoA-ligase activity"/>
    <property type="evidence" value="ECO:0007669"/>
    <property type="project" value="TreeGrafter"/>
</dbReference>
<keyword evidence="6" id="KW-1185">Reference proteome</keyword>
<dbReference type="InterPro" id="IPR000873">
    <property type="entry name" value="AMP-dep_synth/lig_dom"/>
</dbReference>
<reference evidence="5" key="2">
    <citation type="submission" date="2020-11" db="EMBL/GenBank/DDBJ databases">
        <title>Whole genome sequencing of Colletotrichum sp.</title>
        <authorList>
            <person name="Li H."/>
        </authorList>
    </citation>
    <scope>NUCLEOTIDE SEQUENCE</scope>
    <source>
        <strain evidence="5">CkLH20</strain>
    </source>
</reference>
<dbReference type="Pfam" id="PF00501">
    <property type="entry name" value="AMP-binding"/>
    <property type="match status" value="1"/>
</dbReference>
<keyword evidence="2 5" id="KW-0436">Ligase</keyword>